<dbReference type="AlphaFoldDB" id="A0A167DUH3"/>
<dbReference type="GO" id="GO:0036149">
    <property type="term" value="P:phosphatidylinositol acyl-chain remodeling"/>
    <property type="evidence" value="ECO:0007669"/>
    <property type="project" value="TreeGrafter"/>
</dbReference>
<dbReference type="RefSeq" id="XP_018735781.1">
    <property type="nucleotide sequence ID" value="XM_018878482.1"/>
</dbReference>
<keyword evidence="5" id="KW-0812">Transmembrane</keyword>
<dbReference type="KEGG" id="slb:AWJ20_1590"/>
<organism evidence="7 8">
    <name type="scientific">Sugiyamaella lignohabitans</name>
    <dbReference type="NCBI Taxonomy" id="796027"/>
    <lineage>
        <taxon>Eukaryota</taxon>
        <taxon>Fungi</taxon>
        <taxon>Dikarya</taxon>
        <taxon>Ascomycota</taxon>
        <taxon>Saccharomycotina</taxon>
        <taxon>Dipodascomycetes</taxon>
        <taxon>Dipodascales</taxon>
        <taxon>Trichomonascaceae</taxon>
        <taxon>Sugiyamaella</taxon>
    </lineage>
</organism>
<evidence type="ECO:0000256" key="3">
    <source>
        <dbReference type="ARBA" id="ARBA00023315"/>
    </source>
</evidence>
<dbReference type="PANTHER" id="PTHR10983">
    <property type="entry name" value="1-ACYLGLYCEROL-3-PHOSPHATE ACYLTRANSFERASE-RELATED"/>
    <property type="match status" value="1"/>
</dbReference>
<dbReference type="SUPFAM" id="SSF69593">
    <property type="entry name" value="Glycerol-3-phosphate (1)-acyltransferase"/>
    <property type="match status" value="1"/>
</dbReference>
<evidence type="ECO:0000256" key="4">
    <source>
        <dbReference type="SAM" id="MobiDB-lite"/>
    </source>
</evidence>
<reference evidence="7 8" key="1">
    <citation type="submission" date="2016-02" db="EMBL/GenBank/DDBJ databases">
        <title>Complete genome sequence and transcriptome regulation of the pentose utilising yeast Sugiyamaella lignohabitans.</title>
        <authorList>
            <person name="Bellasio M."/>
            <person name="Peymann A."/>
            <person name="Valli M."/>
            <person name="Sipitzky M."/>
            <person name="Graf A."/>
            <person name="Sauer M."/>
            <person name="Marx H."/>
            <person name="Mattanovich D."/>
        </authorList>
    </citation>
    <scope>NUCLEOTIDE SEQUENCE [LARGE SCALE GENOMIC DNA]</scope>
    <source>
        <strain evidence="7 8">CBS 10342</strain>
    </source>
</reference>
<dbReference type="InterPro" id="IPR002123">
    <property type="entry name" value="Plipid/glycerol_acylTrfase"/>
</dbReference>
<dbReference type="GO" id="GO:0005783">
    <property type="term" value="C:endoplasmic reticulum"/>
    <property type="evidence" value="ECO:0007669"/>
    <property type="project" value="TreeGrafter"/>
</dbReference>
<dbReference type="PANTHER" id="PTHR10983:SF16">
    <property type="entry name" value="LYSOCARDIOLIPIN ACYLTRANSFERASE 1"/>
    <property type="match status" value="1"/>
</dbReference>
<dbReference type="SMART" id="SM00563">
    <property type="entry name" value="PlsC"/>
    <property type="match status" value="1"/>
</dbReference>
<evidence type="ECO:0000256" key="5">
    <source>
        <dbReference type="SAM" id="Phobius"/>
    </source>
</evidence>
<proteinExistence type="inferred from homology"/>
<dbReference type="GeneID" id="30033409"/>
<dbReference type="InterPro" id="IPR032098">
    <property type="entry name" value="Acyltransf_C"/>
</dbReference>
<sequence>MAGDSAKNSTGNEVNGSSTNLDNPSESQAGIFPRESVSQALPESLVAPQHGVFMQTVRCISLVIFFIVSSVCIYGTQLVGYPIKYVSEPFFHAWVDFTKQSFGLLLVVVTQYWTPVKVTVSGDKSVKGIFSLDEKSLLQTKIPDRAIVISNHQLYSDWVFLWYIAYTARAHGGIYIMLKDSLKKIPIWGWGMQIYGFIFLNRKWSQDEQVLTSGLQRINNESDWPAWLTLFPEGTTFSRNGVRKSTEYGKKADLEIPRHVLLPRVRGLRKSLLELDTSIEYLYDATIHYSGIPKGVYGEDFFTLRNMYLRGISPSRIVMYWRRIAIKDIPYQDEKEFEQWTLKFWYEKDQMLDNFTTSGKFADDSPDEVDPPVTADVKLESPFQAFQIFSVPLNILLILNIIRLNYSRFFS</sequence>
<evidence type="ECO:0000259" key="6">
    <source>
        <dbReference type="SMART" id="SM00563"/>
    </source>
</evidence>
<dbReference type="Proteomes" id="UP000189580">
    <property type="component" value="Chromosome a"/>
</dbReference>
<dbReference type="OrthoDB" id="189226at2759"/>
<dbReference type="GO" id="GO:0016746">
    <property type="term" value="F:acyltransferase activity"/>
    <property type="evidence" value="ECO:0007669"/>
    <property type="project" value="UniProtKB-KW"/>
</dbReference>
<dbReference type="CDD" id="cd07990">
    <property type="entry name" value="LPLAT_LCLAT1-like"/>
    <property type="match status" value="1"/>
</dbReference>
<keyword evidence="5" id="KW-1133">Transmembrane helix</keyword>
<accession>A0A167DUH3</accession>
<keyword evidence="8" id="KW-1185">Reference proteome</keyword>
<dbReference type="EMBL" id="CP014501">
    <property type="protein sequence ID" value="ANB13304.1"/>
    <property type="molecule type" value="Genomic_DNA"/>
</dbReference>
<evidence type="ECO:0000313" key="8">
    <source>
        <dbReference type="Proteomes" id="UP000189580"/>
    </source>
</evidence>
<keyword evidence="3" id="KW-0012">Acyltransferase</keyword>
<comment type="similarity">
    <text evidence="1">Belongs to the 1-acyl-sn-glycerol-3-phosphate acyltransferase family.</text>
</comment>
<feature type="transmembrane region" description="Helical" evidence="5">
    <location>
        <begin position="59"/>
        <end position="81"/>
    </location>
</feature>
<dbReference type="Pfam" id="PF01553">
    <property type="entry name" value="Acyltransferase"/>
    <property type="match status" value="1"/>
</dbReference>
<evidence type="ECO:0000256" key="1">
    <source>
        <dbReference type="ARBA" id="ARBA00008655"/>
    </source>
</evidence>
<evidence type="ECO:0000256" key="2">
    <source>
        <dbReference type="ARBA" id="ARBA00022679"/>
    </source>
</evidence>
<protein>
    <submittedName>
        <fullName evidence="7">Cst26p</fullName>
    </submittedName>
</protein>
<keyword evidence="5" id="KW-0472">Membrane</keyword>
<dbReference type="Pfam" id="PF16076">
    <property type="entry name" value="Acyltransf_C"/>
    <property type="match status" value="1"/>
</dbReference>
<feature type="region of interest" description="Disordered" evidence="4">
    <location>
        <begin position="1"/>
        <end position="25"/>
    </location>
</feature>
<keyword evidence="2" id="KW-0808">Transferase</keyword>
<evidence type="ECO:0000313" key="7">
    <source>
        <dbReference type="EMBL" id="ANB13304.1"/>
    </source>
</evidence>
<gene>
    <name evidence="7" type="primary">CST26</name>
    <name evidence="7" type="ORF">AWJ20_1590</name>
</gene>
<feature type="domain" description="Phospholipid/glycerol acyltransferase" evidence="6">
    <location>
        <begin position="146"/>
        <end position="269"/>
    </location>
</feature>
<name>A0A167DUH3_9ASCO</name>